<keyword evidence="4" id="KW-0378">Hydrolase</keyword>
<dbReference type="EMBL" id="CAKOGL010000026">
    <property type="protein sequence ID" value="CAH2103248.1"/>
    <property type="molecule type" value="Genomic_DNA"/>
</dbReference>
<keyword evidence="5" id="KW-0862">Zinc</keyword>
<organism evidence="9 10">
    <name type="scientific">Euphydryas editha</name>
    <name type="common">Edith's checkerspot</name>
    <dbReference type="NCBI Taxonomy" id="104508"/>
    <lineage>
        <taxon>Eukaryota</taxon>
        <taxon>Metazoa</taxon>
        <taxon>Ecdysozoa</taxon>
        <taxon>Arthropoda</taxon>
        <taxon>Hexapoda</taxon>
        <taxon>Insecta</taxon>
        <taxon>Pterygota</taxon>
        <taxon>Neoptera</taxon>
        <taxon>Endopterygota</taxon>
        <taxon>Lepidoptera</taxon>
        <taxon>Glossata</taxon>
        <taxon>Ditrysia</taxon>
        <taxon>Papilionoidea</taxon>
        <taxon>Nymphalidae</taxon>
        <taxon>Nymphalinae</taxon>
        <taxon>Euphydryas</taxon>
    </lineage>
</organism>
<dbReference type="GO" id="GO:0046872">
    <property type="term" value="F:metal ion binding"/>
    <property type="evidence" value="ECO:0007669"/>
    <property type="project" value="UniProtKB-KW"/>
</dbReference>
<gene>
    <name evidence="9" type="ORF">EEDITHA_LOCUS17788</name>
</gene>
<dbReference type="Gene3D" id="3.30.830.10">
    <property type="entry name" value="Metalloenzyme, LuxS/M16 peptidase-like"/>
    <property type="match status" value="2"/>
</dbReference>
<keyword evidence="10" id="KW-1185">Reference proteome</keyword>
<evidence type="ECO:0000256" key="7">
    <source>
        <dbReference type="ARBA" id="ARBA00023128"/>
    </source>
</evidence>
<keyword evidence="2" id="KW-0645">Protease</keyword>
<dbReference type="SUPFAM" id="SSF63411">
    <property type="entry name" value="LuxS/MPP-like metallohydrolase"/>
    <property type="match status" value="2"/>
</dbReference>
<feature type="domain" description="Peptidase M16 C-terminal" evidence="8">
    <location>
        <begin position="45"/>
        <end position="219"/>
    </location>
</feature>
<dbReference type="InterPro" id="IPR007863">
    <property type="entry name" value="Peptidase_M16_C"/>
</dbReference>
<evidence type="ECO:0000256" key="2">
    <source>
        <dbReference type="ARBA" id="ARBA00022670"/>
    </source>
</evidence>
<evidence type="ECO:0000313" key="9">
    <source>
        <dbReference type="EMBL" id="CAH2103248.1"/>
    </source>
</evidence>
<dbReference type="AlphaFoldDB" id="A0AAU9UZ33"/>
<dbReference type="GO" id="GO:0005739">
    <property type="term" value="C:mitochondrion"/>
    <property type="evidence" value="ECO:0007669"/>
    <property type="project" value="UniProtKB-SubCell"/>
</dbReference>
<dbReference type="GO" id="GO:0004222">
    <property type="term" value="F:metalloendopeptidase activity"/>
    <property type="evidence" value="ECO:0007669"/>
    <property type="project" value="TreeGrafter"/>
</dbReference>
<evidence type="ECO:0000256" key="1">
    <source>
        <dbReference type="ARBA" id="ARBA00004173"/>
    </source>
</evidence>
<dbReference type="InterPro" id="IPR011249">
    <property type="entry name" value="Metalloenz_LuxS/M16"/>
</dbReference>
<accession>A0AAU9UZ33</accession>
<evidence type="ECO:0000256" key="5">
    <source>
        <dbReference type="ARBA" id="ARBA00022833"/>
    </source>
</evidence>
<keyword evidence="7" id="KW-0496">Mitochondrion</keyword>
<reference evidence="9" key="1">
    <citation type="submission" date="2022-03" db="EMBL/GenBank/DDBJ databases">
        <authorList>
            <person name="Tunstrom K."/>
        </authorList>
    </citation>
    <scope>NUCLEOTIDE SEQUENCE</scope>
</reference>
<dbReference type="GO" id="GO:0006627">
    <property type="term" value="P:protein processing involved in protein targeting to mitochondrion"/>
    <property type="evidence" value="ECO:0007669"/>
    <property type="project" value="TreeGrafter"/>
</dbReference>
<evidence type="ECO:0000256" key="6">
    <source>
        <dbReference type="ARBA" id="ARBA00023049"/>
    </source>
</evidence>
<evidence type="ECO:0000256" key="3">
    <source>
        <dbReference type="ARBA" id="ARBA00022723"/>
    </source>
</evidence>
<proteinExistence type="predicted"/>
<dbReference type="Pfam" id="PF05193">
    <property type="entry name" value="Peptidase_M16_C"/>
    <property type="match status" value="1"/>
</dbReference>
<comment type="caution">
    <text evidence="9">The sequence shown here is derived from an EMBL/GenBank/DDBJ whole genome shotgun (WGS) entry which is preliminary data.</text>
</comment>
<dbReference type="PANTHER" id="PTHR11851">
    <property type="entry name" value="METALLOPROTEASE"/>
    <property type="match status" value="1"/>
</dbReference>
<keyword evidence="3" id="KW-0479">Metal-binding</keyword>
<evidence type="ECO:0000256" key="4">
    <source>
        <dbReference type="ARBA" id="ARBA00022801"/>
    </source>
</evidence>
<dbReference type="InterPro" id="IPR050361">
    <property type="entry name" value="MPP/UQCRC_Complex"/>
</dbReference>
<protein>
    <recommendedName>
        <fullName evidence="8">Peptidase M16 C-terminal domain-containing protein</fullName>
    </recommendedName>
</protein>
<keyword evidence="6" id="KW-0482">Metalloprotease</keyword>
<evidence type="ECO:0000313" key="10">
    <source>
        <dbReference type="Proteomes" id="UP001153954"/>
    </source>
</evidence>
<dbReference type="PANTHER" id="PTHR11851:SF149">
    <property type="entry name" value="GH01077P"/>
    <property type="match status" value="1"/>
</dbReference>
<name>A0AAU9UZ33_EUPED</name>
<evidence type="ECO:0000259" key="8">
    <source>
        <dbReference type="Pfam" id="PF05193"/>
    </source>
</evidence>
<sequence>MLAHDRFSVNILYDYLHSSAFQGTQLGQTVMGPSANLHNLKSPMISDYITKLFIPERTVFVAVGGIKHDLMVNLGQQYFTKTECPKCVSLGPLRYTGSQIVYRDDSMDVAHIAIAVEGPSFCDKDKIVMELAASVLGGWDKSQPSGTNHGVNLAHVASAGRFCESYKTFSYYYEDVGLWGVEYISSRDEVDNMLLSIQNEWMRLCYLITDDELIRAKNEMKTKIVMNLQSAVSTSHEIGFDILRNGHHSELHEIISTIDKITSNDLKNVCGAYIYDRCPVVVGIGSTENLLTYPRIRSYMYWLRV</sequence>
<dbReference type="Proteomes" id="UP001153954">
    <property type="component" value="Unassembled WGS sequence"/>
</dbReference>
<comment type="subcellular location">
    <subcellularLocation>
        <location evidence="1">Mitochondrion</location>
    </subcellularLocation>
</comment>